<dbReference type="EMBL" id="SRLH01000007">
    <property type="protein sequence ID" value="TGD57060.1"/>
    <property type="molecule type" value="Genomic_DNA"/>
</dbReference>
<accession>A0A4Z0L5S8</accession>
<dbReference type="InterPro" id="IPR035451">
    <property type="entry name" value="Ada-like_dom_sf"/>
</dbReference>
<evidence type="ECO:0000313" key="3">
    <source>
        <dbReference type="EMBL" id="TGD57060.1"/>
    </source>
</evidence>
<evidence type="ECO:0000259" key="2">
    <source>
        <dbReference type="Pfam" id="PF02805"/>
    </source>
</evidence>
<name>A0A4Z0L5S8_9FLAO</name>
<comment type="caution">
    <text evidence="3">The sequence shown here is derived from an EMBL/GenBank/DDBJ whole genome shotgun (WGS) entry which is preliminary data.</text>
</comment>
<feature type="domain" description="Ada DNA repair metal-binding" evidence="2">
    <location>
        <begin position="19"/>
        <end position="68"/>
    </location>
</feature>
<sequence>MLYHSENSDREVRKQIRGKGICFGGNLKLKIYGMLHCNSGKRMKRENRVFFLSSAEAKENGFRPCGHCMKAQYRQWKGLP</sequence>
<gene>
    <name evidence="3" type="ORF">E4635_12890</name>
</gene>
<dbReference type="GO" id="GO:0008168">
    <property type="term" value="F:methyltransferase activity"/>
    <property type="evidence" value="ECO:0007669"/>
    <property type="project" value="InterPro"/>
</dbReference>
<keyword evidence="1" id="KW-0010">Activator</keyword>
<proteinExistence type="predicted"/>
<dbReference type="Proteomes" id="UP000297407">
    <property type="component" value="Unassembled WGS sequence"/>
</dbReference>
<evidence type="ECO:0000256" key="1">
    <source>
        <dbReference type="ARBA" id="ARBA00023159"/>
    </source>
</evidence>
<dbReference type="SUPFAM" id="SSF57884">
    <property type="entry name" value="Ada DNA repair protein, N-terminal domain (N-Ada 10)"/>
    <property type="match status" value="1"/>
</dbReference>
<dbReference type="RefSeq" id="WP_135527114.1">
    <property type="nucleotide sequence ID" value="NZ_SRLH01000007.1"/>
</dbReference>
<protein>
    <submittedName>
        <fullName evidence="3">Metal-binding protein</fullName>
    </submittedName>
</protein>
<dbReference type="OrthoDB" id="894286at2"/>
<dbReference type="InterPro" id="IPR004026">
    <property type="entry name" value="Ada_DNA_repair_Zn-bd"/>
</dbReference>
<dbReference type="GO" id="GO:0006281">
    <property type="term" value="P:DNA repair"/>
    <property type="evidence" value="ECO:0007669"/>
    <property type="project" value="InterPro"/>
</dbReference>
<reference evidence="3 4" key="1">
    <citation type="submission" date="2019-04" db="EMBL/GenBank/DDBJ databases">
        <title>Flavobacterium sp. strain DS2-A Genome sequencing and assembly.</title>
        <authorList>
            <person name="Kim I."/>
        </authorList>
    </citation>
    <scope>NUCLEOTIDE SEQUENCE [LARGE SCALE GENOMIC DNA]</scope>
    <source>
        <strain evidence="3 4">DS2-A</strain>
    </source>
</reference>
<dbReference type="GO" id="GO:0008270">
    <property type="term" value="F:zinc ion binding"/>
    <property type="evidence" value="ECO:0007669"/>
    <property type="project" value="InterPro"/>
</dbReference>
<organism evidence="3 4">
    <name type="scientific">Flavobacterium humi</name>
    <dbReference type="NCBI Taxonomy" id="2562683"/>
    <lineage>
        <taxon>Bacteria</taxon>
        <taxon>Pseudomonadati</taxon>
        <taxon>Bacteroidota</taxon>
        <taxon>Flavobacteriia</taxon>
        <taxon>Flavobacteriales</taxon>
        <taxon>Flavobacteriaceae</taxon>
        <taxon>Flavobacterium</taxon>
    </lineage>
</organism>
<dbReference type="Pfam" id="PF02805">
    <property type="entry name" value="Ada_Zn_binding"/>
    <property type="match status" value="1"/>
</dbReference>
<dbReference type="Gene3D" id="3.40.10.10">
    <property type="entry name" value="DNA Methylphosphotriester Repair Domain"/>
    <property type="match status" value="1"/>
</dbReference>
<keyword evidence="4" id="KW-1185">Reference proteome</keyword>
<dbReference type="GO" id="GO:0006355">
    <property type="term" value="P:regulation of DNA-templated transcription"/>
    <property type="evidence" value="ECO:0007669"/>
    <property type="project" value="InterPro"/>
</dbReference>
<evidence type="ECO:0000313" key="4">
    <source>
        <dbReference type="Proteomes" id="UP000297407"/>
    </source>
</evidence>
<dbReference type="GO" id="GO:0003677">
    <property type="term" value="F:DNA binding"/>
    <property type="evidence" value="ECO:0007669"/>
    <property type="project" value="InterPro"/>
</dbReference>
<dbReference type="AlphaFoldDB" id="A0A4Z0L5S8"/>